<accession>A0ABP4Q474</accession>
<gene>
    <name evidence="2" type="ORF">GCM10009789_61490</name>
</gene>
<dbReference type="EMBL" id="BAAAOS010000048">
    <property type="protein sequence ID" value="GAA1599127.1"/>
    <property type="molecule type" value="Genomic_DNA"/>
</dbReference>
<dbReference type="InterPro" id="IPR011990">
    <property type="entry name" value="TPR-like_helical_dom_sf"/>
</dbReference>
<dbReference type="RefSeq" id="WP_344220082.1">
    <property type="nucleotide sequence ID" value="NZ_BAAAOS010000048.1"/>
</dbReference>
<feature type="transmembrane region" description="Helical" evidence="1">
    <location>
        <begin position="25"/>
        <end position="45"/>
    </location>
</feature>
<keyword evidence="1" id="KW-0812">Transmembrane</keyword>
<keyword evidence="1" id="KW-0472">Membrane</keyword>
<keyword evidence="3" id="KW-1185">Reference proteome</keyword>
<keyword evidence="1" id="KW-1133">Transmembrane helix</keyword>
<sequence length="151" mass="16397">MTVFLLLAAAGFSIAGLVTDNRSMLNVGLVIWAVGLLSAAVGWLLRRGRHKFGSIEEAQAAAEAGDPRAMRLLALTAKVNGDTDRAEQLLLAAIDRGDVESMWEMGRLVEDRDGLEACEPWFRMAAENGHFVAKRFFRRGSALNPDGSNPL</sequence>
<evidence type="ECO:0000256" key="1">
    <source>
        <dbReference type="SAM" id="Phobius"/>
    </source>
</evidence>
<proteinExistence type="predicted"/>
<comment type="caution">
    <text evidence="2">The sequence shown here is derived from an EMBL/GenBank/DDBJ whole genome shotgun (WGS) entry which is preliminary data.</text>
</comment>
<organism evidence="2 3">
    <name type="scientific">Kribbella sancticallisti</name>
    <dbReference type="NCBI Taxonomy" id="460087"/>
    <lineage>
        <taxon>Bacteria</taxon>
        <taxon>Bacillati</taxon>
        <taxon>Actinomycetota</taxon>
        <taxon>Actinomycetes</taxon>
        <taxon>Propionibacteriales</taxon>
        <taxon>Kribbellaceae</taxon>
        <taxon>Kribbella</taxon>
    </lineage>
</organism>
<name>A0ABP4Q474_9ACTN</name>
<evidence type="ECO:0000313" key="2">
    <source>
        <dbReference type="EMBL" id="GAA1599127.1"/>
    </source>
</evidence>
<reference evidence="3" key="1">
    <citation type="journal article" date="2019" name="Int. J. Syst. Evol. Microbiol.">
        <title>The Global Catalogue of Microorganisms (GCM) 10K type strain sequencing project: providing services to taxonomists for standard genome sequencing and annotation.</title>
        <authorList>
            <consortium name="The Broad Institute Genomics Platform"/>
            <consortium name="The Broad Institute Genome Sequencing Center for Infectious Disease"/>
            <person name="Wu L."/>
            <person name="Ma J."/>
        </authorList>
    </citation>
    <scope>NUCLEOTIDE SEQUENCE [LARGE SCALE GENOMIC DNA]</scope>
    <source>
        <strain evidence="3">JCM 14969</strain>
    </source>
</reference>
<dbReference type="SUPFAM" id="SSF81901">
    <property type="entry name" value="HCP-like"/>
    <property type="match status" value="1"/>
</dbReference>
<protein>
    <recommendedName>
        <fullName evidence="4">Sel1 repeat family protein</fullName>
    </recommendedName>
</protein>
<dbReference type="Gene3D" id="1.25.40.10">
    <property type="entry name" value="Tetratricopeptide repeat domain"/>
    <property type="match status" value="1"/>
</dbReference>
<dbReference type="Proteomes" id="UP001500393">
    <property type="component" value="Unassembled WGS sequence"/>
</dbReference>
<evidence type="ECO:0008006" key="4">
    <source>
        <dbReference type="Google" id="ProtNLM"/>
    </source>
</evidence>
<evidence type="ECO:0000313" key="3">
    <source>
        <dbReference type="Proteomes" id="UP001500393"/>
    </source>
</evidence>